<gene>
    <name evidence="11" type="ORF">DUNSADRAFT_16358</name>
</gene>
<keyword evidence="7 11" id="KW-0418">Kinase</keyword>
<dbReference type="InterPro" id="IPR036850">
    <property type="entry name" value="NDK-like_dom_sf"/>
</dbReference>
<evidence type="ECO:0000256" key="4">
    <source>
        <dbReference type="ARBA" id="ARBA00008142"/>
    </source>
</evidence>
<comment type="catalytic activity">
    <reaction evidence="2">
        <text>a ribonucleoside 5'-diphosphate + ATP = a ribonucleoside 5'-triphosphate + ADP</text>
        <dbReference type="Rhea" id="RHEA:18113"/>
        <dbReference type="ChEBI" id="CHEBI:30616"/>
        <dbReference type="ChEBI" id="CHEBI:57930"/>
        <dbReference type="ChEBI" id="CHEBI:61557"/>
        <dbReference type="ChEBI" id="CHEBI:456216"/>
        <dbReference type="EC" id="2.7.4.6"/>
    </reaction>
</comment>
<name>A0ABQ7H135_DUNSA</name>
<dbReference type="SUPFAM" id="SSF54919">
    <property type="entry name" value="Nucleoside diphosphate kinase, NDK"/>
    <property type="match status" value="1"/>
</dbReference>
<dbReference type="GO" id="GO:0016301">
    <property type="term" value="F:kinase activity"/>
    <property type="evidence" value="ECO:0007669"/>
    <property type="project" value="UniProtKB-KW"/>
</dbReference>
<dbReference type="EMBL" id="MU069510">
    <property type="protein sequence ID" value="KAF5840560.1"/>
    <property type="molecule type" value="Genomic_DNA"/>
</dbReference>
<keyword evidence="12" id="KW-1185">Reference proteome</keyword>
<evidence type="ECO:0000256" key="6">
    <source>
        <dbReference type="ARBA" id="ARBA00022679"/>
    </source>
</evidence>
<evidence type="ECO:0000313" key="11">
    <source>
        <dbReference type="EMBL" id="KAF5840560.1"/>
    </source>
</evidence>
<dbReference type="Proteomes" id="UP000815325">
    <property type="component" value="Unassembled WGS sequence"/>
</dbReference>
<dbReference type="EC" id="2.7.4.6" evidence="5"/>
<evidence type="ECO:0000256" key="2">
    <source>
        <dbReference type="ARBA" id="ARBA00000937"/>
    </source>
</evidence>
<comment type="cofactor">
    <cofactor evidence="3">
        <name>Mg(2+)</name>
        <dbReference type="ChEBI" id="CHEBI:18420"/>
    </cofactor>
</comment>
<organism evidence="11 12">
    <name type="scientific">Dunaliella salina</name>
    <name type="common">Green alga</name>
    <name type="synonym">Protococcus salinus</name>
    <dbReference type="NCBI Taxonomy" id="3046"/>
    <lineage>
        <taxon>Eukaryota</taxon>
        <taxon>Viridiplantae</taxon>
        <taxon>Chlorophyta</taxon>
        <taxon>core chlorophytes</taxon>
        <taxon>Chlorophyceae</taxon>
        <taxon>CS clade</taxon>
        <taxon>Chlamydomonadales</taxon>
        <taxon>Dunaliellaceae</taxon>
        <taxon>Dunaliella</taxon>
    </lineage>
</organism>
<dbReference type="SMART" id="SM00562">
    <property type="entry name" value="NDK"/>
    <property type="match status" value="1"/>
</dbReference>
<dbReference type="PRINTS" id="PR01243">
    <property type="entry name" value="NUCDPKINASE"/>
</dbReference>
<evidence type="ECO:0000313" key="12">
    <source>
        <dbReference type="Proteomes" id="UP000815325"/>
    </source>
</evidence>
<dbReference type="Gene3D" id="3.30.70.141">
    <property type="entry name" value="Nucleoside diphosphate kinase-like domain"/>
    <property type="match status" value="1"/>
</dbReference>
<evidence type="ECO:0000256" key="8">
    <source>
        <dbReference type="PROSITE-ProRule" id="PRU00706"/>
    </source>
</evidence>
<dbReference type="InterPro" id="IPR001564">
    <property type="entry name" value="Nucleoside_diP_kinase"/>
</dbReference>
<reference evidence="11" key="1">
    <citation type="submission" date="2017-08" db="EMBL/GenBank/DDBJ databases">
        <authorList>
            <person name="Polle J.E."/>
            <person name="Barry K."/>
            <person name="Cushman J."/>
            <person name="Schmutz J."/>
            <person name="Tran D."/>
            <person name="Hathwaick L.T."/>
            <person name="Yim W.C."/>
            <person name="Jenkins J."/>
            <person name="Mckie-Krisberg Z.M."/>
            <person name="Prochnik S."/>
            <person name="Lindquist E."/>
            <person name="Dockter R.B."/>
            <person name="Adam C."/>
            <person name="Molina H."/>
            <person name="Bunkerborg J."/>
            <person name="Jin E."/>
            <person name="Buchheim M."/>
            <person name="Magnuson J."/>
        </authorList>
    </citation>
    <scope>NUCLEOTIDE SEQUENCE</scope>
    <source>
        <strain evidence="11">CCAP 19/18</strain>
    </source>
</reference>
<proteinExistence type="inferred from homology"/>
<comment type="catalytic activity">
    <reaction evidence="1">
        <text>a 2'-deoxyribonucleoside 5'-diphosphate + ATP = a 2'-deoxyribonucleoside 5'-triphosphate + ADP</text>
        <dbReference type="Rhea" id="RHEA:44640"/>
        <dbReference type="ChEBI" id="CHEBI:30616"/>
        <dbReference type="ChEBI" id="CHEBI:61560"/>
        <dbReference type="ChEBI" id="CHEBI:73316"/>
        <dbReference type="ChEBI" id="CHEBI:456216"/>
        <dbReference type="EC" id="2.7.4.6"/>
    </reaction>
</comment>
<comment type="similarity">
    <text evidence="4 8 9">Belongs to the NDK family.</text>
</comment>
<dbReference type="Pfam" id="PF00334">
    <property type="entry name" value="NDK"/>
    <property type="match status" value="1"/>
</dbReference>
<dbReference type="CDD" id="cd04413">
    <property type="entry name" value="NDPk_I"/>
    <property type="match status" value="1"/>
</dbReference>
<dbReference type="InterPro" id="IPR034907">
    <property type="entry name" value="NDK-like_dom"/>
</dbReference>
<accession>A0ABQ7H135</accession>
<protein>
    <recommendedName>
        <fullName evidence="5">nucleoside-diphosphate kinase</fullName>
        <ecNumber evidence="5">2.7.4.6</ecNumber>
    </recommendedName>
</protein>
<evidence type="ECO:0000256" key="5">
    <source>
        <dbReference type="ARBA" id="ARBA00012966"/>
    </source>
</evidence>
<keyword evidence="6" id="KW-0808">Transferase</keyword>
<dbReference type="PROSITE" id="PS51374">
    <property type="entry name" value="NDPK_LIKE"/>
    <property type="match status" value="1"/>
</dbReference>
<dbReference type="PANTHER" id="PTHR11349">
    <property type="entry name" value="NUCLEOSIDE DIPHOSPHATE KINASE"/>
    <property type="match status" value="1"/>
</dbReference>
<evidence type="ECO:0000256" key="1">
    <source>
        <dbReference type="ARBA" id="ARBA00000082"/>
    </source>
</evidence>
<comment type="caution">
    <text evidence="11">The sequence shown here is derived from an EMBL/GenBank/DDBJ whole genome shotgun (WGS) entry which is preliminary data.</text>
</comment>
<evidence type="ECO:0000256" key="3">
    <source>
        <dbReference type="ARBA" id="ARBA00001946"/>
    </source>
</evidence>
<evidence type="ECO:0000256" key="9">
    <source>
        <dbReference type="RuleBase" id="RU004011"/>
    </source>
</evidence>
<evidence type="ECO:0000259" key="10">
    <source>
        <dbReference type="SMART" id="SM00562"/>
    </source>
</evidence>
<sequence>MWSALSIDGSPGEGMLGLLSSNHAFAAAPSTKERSFIAIKPDGVHRGMIANIISRFEQKGYKLVGIKVIVPGMDLAQAHYAEHEGKPFYPKLTSFLTSGPVVAMVWEGKEVIKYGRTMIGATNPLASAPGTIREKLLFGSNPQRLQSTMQQPRAGFMSEKLSAPATSFPHTVSCIKF</sequence>
<feature type="domain" description="Nucleoside diphosphate kinase-like" evidence="10">
    <location>
        <begin position="32"/>
        <end position="142"/>
    </location>
</feature>
<comment type="caution">
    <text evidence="8">Lacks conserved residue(s) required for the propagation of feature annotation.</text>
</comment>
<evidence type="ECO:0000256" key="7">
    <source>
        <dbReference type="ARBA" id="ARBA00022777"/>
    </source>
</evidence>